<feature type="transmembrane region" description="Helical" evidence="2">
    <location>
        <begin position="134"/>
        <end position="151"/>
    </location>
</feature>
<evidence type="ECO:0000313" key="3">
    <source>
        <dbReference type="EMBL" id="TCV97832.1"/>
    </source>
</evidence>
<feature type="transmembrane region" description="Helical" evidence="2">
    <location>
        <begin position="423"/>
        <end position="444"/>
    </location>
</feature>
<feature type="transmembrane region" description="Helical" evidence="2">
    <location>
        <begin position="16"/>
        <end position="36"/>
    </location>
</feature>
<protein>
    <submittedName>
        <fullName evidence="3">MATE family multidrug resistance protein</fullName>
    </submittedName>
</protein>
<dbReference type="Pfam" id="PF01554">
    <property type="entry name" value="MatE"/>
    <property type="match status" value="2"/>
</dbReference>
<organism evidence="3 4">
    <name type="scientific">Luteibacter rhizovicinus</name>
    <dbReference type="NCBI Taxonomy" id="242606"/>
    <lineage>
        <taxon>Bacteria</taxon>
        <taxon>Pseudomonadati</taxon>
        <taxon>Pseudomonadota</taxon>
        <taxon>Gammaproteobacteria</taxon>
        <taxon>Lysobacterales</taxon>
        <taxon>Rhodanobacteraceae</taxon>
        <taxon>Luteibacter</taxon>
    </lineage>
</organism>
<accession>A0A4R3YZ45</accession>
<evidence type="ECO:0000256" key="2">
    <source>
        <dbReference type="SAM" id="Phobius"/>
    </source>
</evidence>
<keyword evidence="1" id="KW-0813">Transport</keyword>
<keyword evidence="4" id="KW-1185">Reference proteome</keyword>
<dbReference type="GO" id="GO:0015297">
    <property type="term" value="F:antiporter activity"/>
    <property type="evidence" value="ECO:0007669"/>
    <property type="project" value="InterPro"/>
</dbReference>
<feature type="transmembrane region" description="Helical" evidence="2">
    <location>
        <begin position="89"/>
        <end position="114"/>
    </location>
</feature>
<feature type="transmembrane region" description="Helical" evidence="2">
    <location>
        <begin position="393"/>
        <end position="411"/>
    </location>
</feature>
<keyword evidence="2" id="KW-0812">Transmembrane</keyword>
<feature type="transmembrane region" description="Helical" evidence="2">
    <location>
        <begin position="196"/>
        <end position="215"/>
    </location>
</feature>
<proteinExistence type="predicted"/>
<evidence type="ECO:0000256" key="1">
    <source>
        <dbReference type="ARBA" id="ARBA00022448"/>
    </source>
</evidence>
<feature type="transmembrane region" description="Helical" evidence="2">
    <location>
        <begin position="163"/>
        <end position="184"/>
    </location>
</feature>
<dbReference type="EMBL" id="SMCS01000001">
    <property type="protein sequence ID" value="TCV97832.1"/>
    <property type="molecule type" value="Genomic_DNA"/>
</dbReference>
<dbReference type="Proteomes" id="UP000295645">
    <property type="component" value="Unassembled WGS sequence"/>
</dbReference>
<dbReference type="GO" id="GO:0005886">
    <property type="term" value="C:plasma membrane"/>
    <property type="evidence" value="ECO:0007669"/>
    <property type="project" value="TreeGrafter"/>
</dbReference>
<name>A0A4R3YZ45_9GAMM</name>
<feature type="transmembrane region" description="Helical" evidence="2">
    <location>
        <begin position="286"/>
        <end position="307"/>
    </location>
</feature>
<dbReference type="PANTHER" id="PTHR43298:SF2">
    <property type="entry name" value="FMN_FAD EXPORTER YEEO-RELATED"/>
    <property type="match status" value="1"/>
</dbReference>
<feature type="transmembrane region" description="Helical" evidence="2">
    <location>
        <begin position="319"/>
        <end position="340"/>
    </location>
</feature>
<dbReference type="AlphaFoldDB" id="A0A4R3YZ45"/>
<gene>
    <name evidence="3" type="ORF">EC912_101849</name>
</gene>
<feature type="transmembrane region" description="Helical" evidence="2">
    <location>
        <begin position="360"/>
        <end position="381"/>
    </location>
</feature>
<keyword evidence="2" id="KW-1133">Transmembrane helix</keyword>
<dbReference type="PANTHER" id="PTHR43298">
    <property type="entry name" value="MULTIDRUG RESISTANCE PROTEIN NORM-RELATED"/>
    <property type="match status" value="1"/>
</dbReference>
<sequence>MNQNRVGFDFRIARKILNVSIPLMGSMVGNLLMLLVDRICLARYSNDTLAASGPAIYTAMAIVAFFTSAVGFSRSCVAQAYGRSGHGEAAYQAAIGIFVGAALAVILLLLAPLIETIPFLSNRPPAITHLESQFLYWSCYFGSVMTFNMSLSSYFNGIGKTRITLIAGLIGQAVDIVMTIGLVFGKFGLPELGMRGSAIGTLFGTLAILACYLSFMPSDVWVNVKKLIVKRGDHILGQVLARVKKGFTIGVSAGIDNLGNAAFIWIIAGLGSIALAANNINLTVNYIGIIPLIGLGIGCSVLCGKAIGEGDYPQIPRILFVTLTIELIYVVVISFFQIATPEILLSPFGLMGKPEEIKRASIATSQVLWTYSLAFTFSMTGAAVMESFGLTRFLFFTRFILMWTISIPTIYVVTTGHVGDANFLPTCWVIGSVFEAIIGALYFWRIWLAVKHRQNDIVLAHAES</sequence>
<keyword evidence="2" id="KW-0472">Membrane</keyword>
<feature type="transmembrane region" description="Helical" evidence="2">
    <location>
        <begin position="262"/>
        <end position="280"/>
    </location>
</feature>
<reference evidence="3 4" key="1">
    <citation type="submission" date="2019-03" db="EMBL/GenBank/DDBJ databases">
        <title>Above-ground endophytic microbial communities from plants in different locations in the United States.</title>
        <authorList>
            <person name="Frank C."/>
        </authorList>
    </citation>
    <scope>NUCLEOTIDE SEQUENCE [LARGE SCALE GENOMIC DNA]</scope>
    <source>
        <strain evidence="3 4">LP_13_YM</strain>
    </source>
</reference>
<evidence type="ECO:0000313" key="4">
    <source>
        <dbReference type="Proteomes" id="UP000295645"/>
    </source>
</evidence>
<dbReference type="GO" id="GO:0042910">
    <property type="term" value="F:xenobiotic transmembrane transporter activity"/>
    <property type="evidence" value="ECO:0007669"/>
    <property type="project" value="InterPro"/>
</dbReference>
<feature type="transmembrane region" description="Helical" evidence="2">
    <location>
        <begin position="56"/>
        <end position="77"/>
    </location>
</feature>
<dbReference type="InterPro" id="IPR050222">
    <property type="entry name" value="MATE_MdtK"/>
</dbReference>
<comment type="caution">
    <text evidence="3">The sequence shown here is derived from an EMBL/GenBank/DDBJ whole genome shotgun (WGS) entry which is preliminary data.</text>
</comment>
<dbReference type="InterPro" id="IPR002528">
    <property type="entry name" value="MATE_fam"/>
</dbReference>